<reference evidence="2" key="1">
    <citation type="submission" date="2018-05" db="EMBL/GenBank/DDBJ databases">
        <authorList>
            <person name="Lanie J.A."/>
            <person name="Ng W.-L."/>
            <person name="Kazmierczak K.M."/>
            <person name="Andrzejewski T.M."/>
            <person name="Davidsen T.M."/>
            <person name="Wayne K.J."/>
            <person name="Tettelin H."/>
            <person name="Glass J.I."/>
            <person name="Rusch D."/>
            <person name="Podicherti R."/>
            <person name="Tsui H.-C.T."/>
            <person name="Winkler M.E."/>
        </authorList>
    </citation>
    <scope>NUCLEOTIDE SEQUENCE</scope>
</reference>
<evidence type="ECO:0000313" key="2">
    <source>
        <dbReference type="EMBL" id="SVC40902.1"/>
    </source>
</evidence>
<proteinExistence type="predicted"/>
<accession>A0A382M0J8</accession>
<dbReference type="Gene3D" id="2.40.50.230">
    <property type="entry name" value="Gp5 N-terminal domain"/>
    <property type="match status" value="1"/>
</dbReference>
<dbReference type="SUPFAM" id="SSF69255">
    <property type="entry name" value="gp5 N-terminal domain-like"/>
    <property type="match status" value="1"/>
</dbReference>
<gene>
    <name evidence="2" type="ORF">METZ01_LOCUS293756</name>
</gene>
<dbReference type="InterPro" id="IPR037026">
    <property type="entry name" value="Vgr_OB-fold_dom_sf"/>
</dbReference>
<feature type="non-terminal residue" evidence="2">
    <location>
        <position position="191"/>
    </location>
</feature>
<feature type="region of interest" description="Disordered" evidence="1">
    <location>
        <begin position="160"/>
        <end position="191"/>
    </location>
</feature>
<evidence type="ECO:0008006" key="3">
    <source>
        <dbReference type="Google" id="ProtNLM"/>
    </source>
</evidence>
<protein>
    <recommendedName>
        <fullName evidence="3">Gp5/Type VI secretion system Vgr protein OB-fold domain-containing protein</fullName>
    </recommendedName>
</protein>
<dbReference type="EMBL" id="UINC01089641">
    <property type="protein sequence ID" value="SVC40902.1"/>
    <property type="molecule type" value="Genomic_DNA"/>
</dbReference>
<name>A0A382M0J8_9ZZZZ</name>
<evidence type="ECO:0000256" key="1">
    <source>
        <dbReference type="SAM" id="MobiDB-lite"/>
    </source>
</evidence>
<dbReference type="AlphaFoldDB" id="A0A382M0J8"/>
<sequence length="191" mass="20903">MGEVIATNDLSRTGRIRVFISTLSQEKNDKSGYFDAIWTSPFAGSTNPRKIGKEFKEPDQTISSYGMWMVPPDLGNQVLVAFGDGNTKFPFIISCLYPDMFANMVPGIPAGKNYQDLTKLLPTVEKNKKTADITHNDTFRPVSHTLSESIVKQGLVTDGVRGATSSSSRRESPSEVFGFLTPGTRKSDVTG</sequence>
<organism evidence="2">
    <name type="scientific">marine metagenome</name>
    <dbReference type="NCBI Taxonomy" id="408172"/>
    <lineage>
        <taxon>unclassified sequences</taxon>
        <taxon>metagenomes</taxon>
        <taxon>ecological metagenomes</taxon>
    </lineage>
</organism>